<dbReference type="RefSeq" id="WP_267765673.1">
    <property type="nucleotide sequence ID" value="NZ_JAPNKE010000002.1"/>
</dbReference>
<sequence length="190" mass="19647">MRALLAAAADGRPVVLFVDDLHHAGADTAGLMLDLLLPRPDGLALTIVATCRSDREADSACLRELHARASARGQAIAERPLSVGALAPAACEALLRHHLGGRADARISDLARESGGNPFLVEALARDGQAGPAFAIAEWVRRRAQGLPDEAARLLAAVALSGQPLPQGVLLQAARVKSPGAALGPCGRCR</sequence>
<evidence type="ECO:0000313" key="2">
    <source>
        <dbReference type="Proteomes" id="UP001150924"/>
    </source>
</evidence>
<dbReference type="EMBL" id="JAPNKE010000002">
    <property type="protein sequence ID" value="MCY1004139.1"/>
    <property type="molecule type" value="Genomic_DNA"/>
</dbReference>
<organism evidence="1 2">
    <name type="scientific">Nannocystis pusilla</name>
    <dbReference type="NCBI Taxonomy" id="889268"/>
    <lineage>
        <taxon>Bacteria</taxon>
        <taxon>Pseudomonadati</taxon>
        <taxon>Myxococcota</taxon>
        <taxon>Polyangia</taxon>
        <taxon>Nannocystales</taxon>
        <taxon>Nannocystaceae</taxon>
        <taxon>Nannocystis</taxon>
    </lineage>
</organism>
<accession>A0A9X3IV68</accession>
<dbReference type="SUPFAM" id="SSF52540">
    <property type="entry name" value="P-loop containing nucleoside triphosphate hydrolases"/>
    <property type="match status" value="1"/>
</dbReference>
<evidence type="ECO:0000313" key="1">
    <source>
        <dbReference type="EMBL" id="MCY1004139.1"/>
    </source>
</evidence>
<reference evidence="1" key="1">
    <citation type="submission" date="2022-11" db="EMBL/GenBank/DDBJ databases">
        <title>Minimal conservation of predation-associated metabolite biosynthetic gene clusters underscores biosynthetic potential of Myxococcota including descriptions for ten novel species: Archangium lansinium sp. nov., Myxococcus landrumus sp. nov., Nannocystis bai.</title>
        <authorList>
            <person name="Ahearne A."/>
            <person name="Stevens C."/>
            <person name="Phillips K."/>
        </authorList>
    </citation>
    <scope>NUCLEOTIDE SEQUENCE</scope>
    <source>
        <strain evidence="1">Na p29</strain>
    </source>
</reference>
<dbReference type="InterPro" id="IPR027417">
    <property type="entry name" value="P-loop_NTPase"/>
</dbReference>
<evidence type="ECO:0008006" key="3">
    <source>
        <dbReference type="Google" id="ProtNLM"/>
    </source>
</evidence>
<dbReference type="Proteomes" id="UP001150924">
    <property type="component" value="Unassembled WGS sequence"/>
</dbReference>
<keyword evidence="2" id="KW-1185">Reference proteome</keyword>
<name>A0A9X3IV68_9BACT</name>
<comment type="caution">
    <text evidence="1">The sequence shown here is derived from an EMBL/GenBank/DDBJ whole genome shotgun (WGS) entry which is preliminary data.</text>
</comment>
<gene>
    <name evidence="1" type="ORF">OV079_00860</name>
</gene>
<dbReference type="AlphaFoldDB" id="A0A9X3IV68"/>
<protein>
    <recommendedName>
        <fullName evidence="3">Orc1-like AAA ATPase domain-containing protein</fullName>
    </recommendedName>
</protein>
<proteinExistence type="predicted"/>